<comment type="caution">
    <text evidence="1">The sequence shown here is derived from an EMBL/GenBank/DDBJ whole genome shotgun (WGS) entry which is preliminary data.</text>
</comment>
<dbReference type="AlphaFoldDB" id="A0AAD8K5H4"/>
<evidence type="ECO:0000313" key="2">
    <source>
        <dbReference type="Proteomes" id="UP001229421"/>
    </source>
</evidence>
<protein>
    <submittedName>
        <fullName evidence="1">Uncharacterized protein</fullName>
    </submittedName>
</protein>
<evidence type="ECO:0000313" key="1">
    <source>
        <dbReference type="EMBL" id="KAK1416795.1"/>
    </source>
</evidence>
<accession>A0AAD8K5H4</accession>
<proteinExistence type="predicted"/>
<dbReference type="InterPro" id="IPR036224">
    <property type="entry name" value="GINS_bundle-like_dom_sf"/>
</dbReference>
<reference evidence="1" key="1">
    <citation type="journal article" date="2023" name="bioRxiv">
        <title>Improved chromosome-level genome assembly for marigold (Tagetes erecta).</title>
        <authorList>
            <person name="Jiang F."/>
            <person name="Yuan L."/>
            <person name="Wang S."/>
            <person name="Wang H."/>
            <person name="Xu D."/>
            <person name="Wang A."/>
            <person name="Fan W."/>
        </authorList>
    </citation>
    <scope>NUCLEOTIDE SEQUENCE</scope>
    <source>
        <strain evidence="1">WSJ</strain>
        <tissue evidence="1">Leaf</tissue>
    </source>
</reference>
<organism evidence="1 2">
    <name type="scientific">Tagetes erecta</name>
    <name type="common">African marigold</name>
    <dbReference type="NCBI Taxonomy" id="13708"/>
    <lineage>
        <taxon>Eukaryota</taxon>
        <taxon>Viridiplantae</taxon>
        <taxon>Streptophyta</taxon>
        <taxon>Embryophyta</taxon>
        <taxon>Tracheophyta</taxon>
        <taxon>Spermatophyta</taxon>
        <taxon>Magnoliopsida</taxon>
        <taxon>eudicotyledons</taxon>
        <taxon>Gunneridae</taxon>
        <taxon>Pentapetalae</taxon>
        <taxon>asterids</taxon>
        <taxon>campanulids</taxon>
        <taxon>Asterales</taxon>
        <taxon>Asteraceae</taxon>
        <taxon>Asteroideae</taxon>
        <taxon>Heliantheae alliance</taxon>
        <taxon>Tageteae</taxon>
        <taxon>Tagetes</taxon>
    </lineage>
</organism>
<dbReference type="Proteomes" id="UP001229421">
    <property type="component" value="Unassembled WGS sequence"/>
</dbReference>
<sequence length="140" mass="16409">MQENISTTKSIVKHRSCARLEGTYKRTFIKECDVHVLHLHALLRRNRAKMIQNLKRPIKCDLPDAIKKKLNNSEYEYFEHRSATLQSHMPDLLDLDLDLAVFSTVFMLNRVTWKSSRVDLVLWSTQKSGHEIYVSGSFIY</sequence>
<dbReference type="SUPFAM" id="SSF158573">
    <property type="entry name" value="GINS helical bundle-like"/>
    <property type="match status" value="1"/>
</dbReference>
<name>A0AAD8K5H4_TARER</name>
<dbReference type="EMBL" id="JAUHHV010000007">
    <property type="protein sequence ID" value="KAK1416795.1"/>
    <property type="molecule type" value="Genomic_DNA"/>
</dbReference>
<gene>
    <name evidence="1" type="ORF">QVD17_25912</name>
</gene>
<keyword evidence="2" id="KW-1185">Reference proteome</keyword>